<dbReference type="InterPro" id="IPR001584">
    <property type="entry name" value="Integrase_cat-core"/>
</dbReference>
<dbReference type="GO" id="GO:0003964">
    <property type="term" value="F:RNA-directed DNA polymerase activity"/>
    <property type="evidence" value="ECO:0007669"/>
    <property type="project" value="UniProtKB-EC"/>
</dbReference>
<accession>A0A0N5C6J9</accession>
<dbReference type="GO" id="GO:0003676">
    <property type="term" value="F:nucleic acid binding"/>
    <property type="evidence" value="ECO:0007669"/>
    <property type="project" value="InterPro"/>
</dbReference>
<dbReference type="PANTHER" id="PTHR37984">
    <property type="entry name" value="PROTEIN CBG26694"/>
    <property type="match status" value="1"/>
</dbReference>
<dbReference type="SUPFAM" id="SSF53098">
    <property type="entry name" value="Ribonuclease H-like"/>
    <property type="match status" value="1"/>
</dbReference>
<protein>
    <recommendedName>
        <fullName evidence="1">RNA-directed DNA polymerase</fullName>
        <ecNumber evidence="1">2.7.7.49</ecNumber>
    </recommendedName>
</protein>
<dbReference type="Pfam" id="PF17921">
    <property type="entry name" value="Integrase_H2C2"/>
    <property type="match status" value="1"/>
</dbReference>
<dbReference type="WBParaSite" id="SPAL_0001356500.1">
    <property type="protein sequence ID" value="SPAL_0001356500.1"/>
    <property type="gene ID" value="SPAL_0001356500"/>
</dbReference>
<name>A0A0N5C6J9_STREA</name>
<keyword evidence="3" id="KW-1185">Reference proteome</keyword>
<dbReference type="InterPro" id="IPR041588">
    <property type="entry name" value="Integrase_H2C2"/>
</dbReference>
<dbReference type="PROSITE" id="PS50994">
    <property type="entry name" value="INTEGRASE"/>
    <property type="match status" value="1"/>
</dbReference>
<evidence type="ECO:0000256" key="1">
    <source>
        <dbReference type="ARBA" id="ARBA00012493"/>
    </source>
</evidence>
<reference evidence="4" key="1">
    <citation type="submission" date="2017-02" db="UniProtKB">
        <authorList>
            <consortium name="WormBaseParasite"/>
        </authorList>
    </citation>
    <scope>IDENTIFICATION</scope>
</reference>
<evidence type="ECO:0000313" key="3">
    <source>
        <dbReference type="Proteomes" id="UP000046392"/>
    </source>
</evidence>
<dbReference type="GO" id="GO:0015074">
    <property type="term" value="P:DNA integration"/>
    <property type="evidence" value="ECO:0007669"/>
    <property type="project" value="InterPro"/>
</dbReference>
<dbReference type="Pfam" id="PF00665">
    <property type="entry name" value="rve"/>
    <property type="match status" value="1"/>
</dbReference>
<dbReference type="PANTHER" id="PTHR37984:SF5">
    <property type="entry name" value="PROTEIN NYNRIN-LIKE"/>
    <property type="match status" value="1"/>
</dbReference>
<dbReference type="InterPro" id="IPR012337">
    <property type="entry name" value="RNaseH-like_sf"/>
</dbReference>
<sequence length="439" mass="52047">MDTIRNSKKDLDGAVTLDNYVKKGQLDLDVTGVKRFFARNIKAIVTRIPSRRERQKHHRKELKDLMFMKPTTFREMRTSLNMAGWSTSRQNEEFLQNEMKNQHRRLKNLVIVKIKGIEKFYVPDNERSKLISYIHENPKLGGHFGIHRIKEIIQKYFWWENMEIKLHCETCQKVKFQPNTTTDWKGTWDIPERPWERLNIDIRGPLPITNRKNEYLLVIADEFSKFTIVIPLRKTKAEYIIYEINNQVFSRYGTPKTIRLDNAKYFVSNLFNEFMKNWNVEIRTSIAYNHNSNGLVERSNRTINEIIACYEAEENWDIVVPTVIGVYNNQIHTSTGQKPYEVLHGRTRNNAIDILSMINHLNQPEELINHEEIISKVRERLTKNRENQEEKKEHMFKEGDMVLKAILDKVGNKKKLQERYDGPFCIMEINEETGDCKLS</sequence>
<dbReference type="InterPro" id="IPR050951">
    <property type="entry name" value="Retrovirus_Pol_polyprotein"/>
</dbReference>
<organism evidence="3 4">
    <name type="scientific">Strongyloides papillosus</name>
    <name type="common">Intestinal threadworm</name>
    <dbReference type="NCBI Taxonomy" id="174720"/>
    <lineage>
        <taxon>Eukaryota</taxon>
        <taxon>Metazoa</taxon>
        <taxon>Ecdysozoa</taxon>
        <taxon>Nematoda</taxon>
        <taxon>Chromadorea</taxon>
        <taxon>Rhabditida</taxon>
        <taxon>Tylenchina</taxon>
        <taxon>Panagrolaimomorpha</taxon>
        <taxon>Strongyloidoidea</taxon>
        <taxon>Strongyloididae</taxon>
        <taxon>Strongyloides</taxon>
    </lineage>
</organism>
<dbReference type="AlphaFoldDB" id="A0A0N5C6J9"/>
<dbReference type="Gene3D" id="1.10.340.70">
    <property type="match status" value="1"/>
</dbReference>
<proteinExistence type="predicted"/>
<dbReference type="EC" id="2.7.7.49" evidence="1"/>
<evidence type="ECO:0000259" key="2">
    <source>
        <dbReference type="PROSITE" id="PS50994"/>
    </source>
</evidence>
<dbReference type="STRING" id="174720.A0A0N5C6J9"/>
<feature type="domain" description="Integrase catalytic" evidence="2">
    <location>
        <begin position="190"/>
        <end position="347"/>
    </location>
</feature>
<dbReference type="Gene3D" id="3.30.420.10">
    <property type="entry name" value="Ribonuclease H-like superfamily/Ribonuclease H"/>
    <property type="match status" value="1"/>
</dbReference>
<dbReference type="InterPro" id="IPR036397">
    <property type="entry name" value="RNaseH_sf"/>
</dbReference>
<evidence type="ECO:0000313" key="4">
    <source>
        <dbReference type="WBParaSite" id="SPAL_0001356500.1"/>
    </source>
</evidence>
<dbReference type="Proteomes" id="UP000046392">
    <property type="component" value="Unplaced"/>
</dbReference>